<dbReference type="InterPro" id="IPR001660">
    <property type="entry name" value="SAM"/>
</dbReference>
<evidence type="ECO:0000313" key="3">
    <source>
        <dbReference type="EMBL" id="KAF5837276.1"/>
    </source>
</evidence>
<evidence type="ECO:0000256" key="1">
    <source>
        <dbReference type="SAM" id="MobiDB-lite"/>
    </source>
</evidence>
<reference evidence="3" key="1">
    <citation type="submission" date="2017-08" db="EMBL/GenBank/DDBJ databases">
        <authorList>
            <person name="Polle J.E."/>
            <person name="Barry K."/>
            <person name="Cushman J."/>
            <person name="Schmutz J."/>
            <person name="Tran D."/>
            <person name="Hathwaick L.T."/>
            <person name="Yim W.C."/>
            <person name="Jenkins J."/>
            <person name="Mckie-Krisberg Z.M."/>
            <person name="Prochnik S."/>
            <person name="Lindquist E."/>
            <person name="Dockter R.B."/>
            <person name="Adam C."/>
            <person name="Molina H."/>
            <person name="Bunkerborg J."/>
            <person name="Jin E."/>
            <person name="Buchheim M."/>
            <person name="Magnuson J."/>
        </authorList>
    </citation>
    <scope>NUCLEOTIDE SEQUENCE</scope>
    <source>
        <strain evidence="3">CCAP 19/18</strain>
    </source>
</reference>
<dbReference type="SUPFAM" id="SSF47769">
    <property type="entry name" value="SAM/Pointed domain"/>
    <property type="match status" value="1"/>
</dbReference>
<comment type="caution">
    <text evidence="3">The sequence shown here is derived from an EMBL/GenBank/DDBJ whole genome shotgun (WGS) entry which is preliminary data.</text>
</comment>
<evidence type="ECO:0000259" key="2">
    <source>
        <dbReference type="PROSITE" id="PS50105"/>
    </source>
</evidence>
<feature type="region of interest" description="Disordered" evidence="1">
    <location>
        <begin position="1"/>
        <end position="47"/>
    </location>
</feature>
<dbReference type="Proteomes" id="UP000815325">
    <property type="component" value="Unassembled WGS sequence"/>
</dbReference>
<dbReference type="InterPro" id="IPR013761">
    <property type="entry name" value="SAM/pointed_sf"/>
</dbReference>
<feature type="compositionally biased region" description="Polar residues" evidence="1">
    <location>
        <begin position="13"/>
        <end position="22"/>
    </location>
</feature>
<gene>
    <name evidence="3" type="ORF">DUNSADRAFT_4603</name>
</gene>
<accession>A0ABQ7GRR9</accession>
<feature type="compositionally biased region" description="Low complexity" evidence="1">
    <location>
        <begin position="23"/>
        <end position="37"/>
    </location>
</feature>
<proteinExistence type="predicted"/>
<keyword evidence="4" id="KW-1185">Reference proteome</keyword>
<sequence length="135" mass="14769">MLRFPGGAALGHSGTSGTSIQYSSELSPRSRPSRPSSAVARGKRGQNFEDTMKGRLDAAVAEACKRPISTWDVRDVCNWVESIGFLCYRKKFAHNSIDGPLLVELTEDQMRKGLNILPLGHRETLKKKIQVGVGA</sequence>
<feature type="domain" description="SAM" evidence="2">
    <location>
        <begin position="71"/>
        <end position="130"/>
    </location>
</feature>
<protein>
    <recommendedName>
        <fullName evidence="2">SAM domain-containing protein</fullName>
    </recommendedName>
</protein>
<evidence type="ECO:0000313" key="4">
    <source>
        <dbReference type="Proteomes" id="UP000815325"/>
    </source>
</evidence>
<dbReference type="EMBL" id="MU069622">
    <property type="protein sequence ID" value="KAF5837276.1"/>
    <property type="molecule type" value="Genomic_DNA"/>
</dbReference>
<organism evidence="3 4">
    <name type="scientific">Dunaliella salina</name>
    <name type="common">Green alga</name>
    <name type="synonym">Protococcus salinus</name>
    <dbReference type="NCBI Taxonomy" id="3046"/>
    <lineage>
        <taxon>Eukaryota</taxon>
        <taxon>Viridiplantae</taxon>
        <taxon>Chlorophyta</taxon>
        <taxon>core chlorophytes</taxon>
        <taxon>Chlorophyceae</taxon>
        <taxon>CS clade</taxon>
        <taxon>Chlamydomonadales</taxon>
        <taxon>Dunaliellaceae</taxon>
        <taxon>Dunaliella</taxon>
    </lineage>
</organism>
<name>A0ABQ7GRR9_DUNSA</name>
<dbReference type="PROSITE" id="PS50105">
    <property type="entry name" value="SAM_DOMAIN"/>
    <property type="match status" value="1"/>
</dbReference>
<dbReference type="Pfam" id="PF00536">
    <property type="entry name" value="SAM_1"/>
    <property type="match status" value="1"/>
</dbReference>
<dbReference type="SMART" id="SM00454">
    <property type="entry name" value="SAM"/>
    <property type="match status" value="1"/>
</dbReference>
<dbReference type="Gene3D" id="1.10.150.50">
    <property type="entry name" value="Transcription Factor, Ets-1"/>
    <property type="match status" value="1"/>
</dbReference>